<dbReference type="GO" id="GO:0006952">
    <property type="term" value="P:defense response"/>
    <property type="evidence" value="ECO:0007669"/>
    <property type="project" value="InterPro"/>
</dbReference>
<dbReference type="PROSITE" id="PS51378">
    <property type="entry name" value="INVERT_DEFENSINS"/>
    <property type="match status" value="1"/>
</dbReference>
<feature type="transmembrane region" description="Helical" evidence="2">
    <location>
        <begin position="50"/>
        <end position="71"/>
    </location>
</feature>
<protein>
    <recommendedName>
        <fullName evidence="3">Invertebrate defensins family profile domain-containing protein</fullName>
    </recommendedName>
</protein>
<keyword evidence="2" id="KW-0812">Transmembrane</keyword>
<accession>A0A8W8M7R5</accession>
<keyword evidence="1" id="KW-1015">Disulfide bond</keyword>
<feature type="domain" description="Invertebrate defensins family profile" evidence="3">
    <location>
        <begin position="70"/>
        <end position="104"/>
    </location>
</feature>
<dbReference type="SUPFAM" id="SSF57095">
    <property type="entry name" value="Scorpion toxin-like"/>
    <property type="match status" value="1"/>
</dbReference>
<dbReference type="InterPro" id="IPR036574">
    <property type="entry name" value="Scorpion_toxin-like_sf"/>
</dbReference>
<keyword evidence="5" id="KW-1185">Reference proteome</keyword>
<evidence type="ECO:0000256" key="1">
    <source>
        <dbReference type="ARBA" id="ARBA00023157"/>
    </source>
</evidence>
<sequence>MRHELREPDNDHRGVRTVTRSVSQHCLYISKYPSILFLTKKALVISRMKVFILLTLAVLLMVSTDVAIAGFGCPLNKYQCNEHCQSISCRAGYCEYLFRCTCTGCKGKK</sequence>
<name>A0A8W8M7R5_MAGGI</name>
<dbReference type="Pfam" id="PF01097">
    <property type="entry name" value="Defensin_2"/>
    <property type="match status" value="1"/>
</dbReference>
<dbReference type="AlphaFoldDB" id="A0A8W8M7R5"/>
<keyword evidence="2" id="KW-0472">Membrane</keyword>
<proteinExistence type="predicted"/>
<dbReference type="Proteomes" id="UP000005408">
    <property type="component" value="Unassembled WGS sequence"/>
</dbReference>
<keyword evidence="2" id="KW-1133">Transmembrane helix</keyword>
<organism evidence="4 5">
    <name type="scientific">Magallana gigas</name>
    <name type="common">Pacific oyster</name>
    <name type="synonym">Crassostrea gigas</name>
    <dbReference type="NCBI Taxonomy" id="29159"/>
    <lineage>
        <taxon>Eukaryota</taxon>
        <taxon>Metazoa</taxon>
        <taxon>Spiralia</taxon>
        <taxon>Lophotrochozoa</taxon>
        <taxon>Mollusca</taxon>
        <taxon>Bivalvia</taxon>
        <taxon>Autobranchia</taxon>
        <taxon>Pteriomorphia</taxon>
        <taxon>Ostreida</taxon>
        <taxon>Ostreoidea</taxon>
        <taxon>Ostreidae</taxon>
        <taxon>Magallana</taxon>
    </lineage>
</organism>
<evidence type="ECO:0000256" key="2">
    <source>
        <dbReference type="SAM" id="Phobius"/>
    </source>
</evidence>
<evidence type="ECO:0000259" key="3">
    <source>
        <dbReference type="PROSITE" id="PS51378"/>
    </source>
</evidence>
<dbReference type="Gene3D" id="3.30.30.10">
    <property type="entry name" value="Knottin, scorpion toxin-like"/>
    <property type="match status" value="1"/>
</dbReference>
<reference evidence="4" key="1">
    <citation type="submission" date="2022-08" db="UniProtKB">
        <authorList>
            <consortium name="EnsemblMetazoa"/>
        </authorList>
    </citation>
    <scope>IDENTIFICATION</scope>
    <source>
        <strain evidence="4">05x7-T-G4-1.051#20</strain>
    </source>
</reference>
<evidence type="ECO:0000313" key="5">
    <source>
        <dbReference type="Proteomes" id="UP000005408"/>
    </source>
</evidence>
<evidence type="ECO:0000313" key="4">
    <source>
        <dbReference type="EnsemblMetazoa" id="G30971.1:cds"/>
    </source>
</evidence>
<dbReference type="EnsemblMetazoa" id="G30971.1">
    <property type="protein sequence ID" value="G30971.1:cds"/>
    <property type="gene ID" value="G30971"/>
</dbReference>
<dbReference type="InterPro" id="IPR001542">
    <property type="entry name" value="Defensin_invertebrate/fungal"/>
</dbReference>